<feature type="region of interest" description="Disordered" evidence="1">
    <location>
        <begin position="225"/>
        <end position="245"/>
    </location>
</feature>
<organism evidence="2 3">
    <name type="scientific">Halomarina halobia</name>
    <dbReference type="NCBI Taxonomy" id="3033386"/>
    <lineage>
        <taxon>Archaea</taxon>
        <taxon>Methanobacteriati</taxon>
        <taxon>Methanobacteriota</taxon>
        <taxon>Stenosarchaea group</taxon>
        <taxon>Halobacteria</taxon>
        <taxon>Halobacteriales</taxon>
        <taxon>Natronomonadaceae</taxon>
        <taxon>Halomarina</taxon>
    </lineage>
</organism>
<dbReference type="EMBL" id="JBHTBF010000002">
    <property type="protein sequence ID" value="MFC7317799.1"/>
    <property type="molecule type" value="Genomic_DNA"/>
</dbReference>
<name>A0ABD6ACQ5_9EURY</name>
<feature type="compositionally biased region" description="Polar residues" evidence="1">
    <location>
        <begin position="227"/>
        <end position="239"/>
    </location>
</feature>
<dbReference type="Pfam" id="PF09754">
    <property type="entry name" value="PAC2"/>
    <property type="match status" value="1"/>
</dbReference>
<dbReference type="GeneID" id="79315518"/>
<evidence type="ECO:0000256" key="1">
    <source>
        <dbReference type="SAM" id="MobiDB-lite"/>
    </source>
</evidence>
<proteinExistence type="predicted"/>
<dbReference type="Gene3D" id="3.40.50.10900">
    <property type="entry name" value="PAC-like subunit"/>
    <property type="match status" value="1"/>
</dbReference>
<dbReference type="InterPro" id="IPR019151">
    <property type="entry name" value="Proteasome_assmbl_chaperone_2"/>
</dbReference>
<dbReference type="GO" id="GO:0000502">
    <property type="term" value="C:proteasome complex"/>
    <property type="evidence" value="ECO:0007669"/>
    <property type="project" value="UniProtKB-KW"/>
</dbReference>
<evidence type="ECO:0000313" key="2">
    <source>
        <dbReference type="EMBL" id="MFC7317799.1"/>
    </source>
</evidence>
<dbReference type="InterPro" id="IPR038389">
    <property type="entry name" value="PSMG2_sf"/>
</dbReference>
<keyword evidence="3" id="KW-1185">Reference proteome</keyword>
<evidence type="ECO:0000313" key="3">
    <source>
        <dbReference type="Proteomes" id="UP001596547"/>
    </source>
</evidence>
<reference evidence="2 3" key="1">
    <citation type="journal article" date="2019" name="Int. J. Syst. Evol. Microbiol.">
        <title>The Global Catalogue of Microorganisms (GCM) 10K type strain sequencing project: providing services to taxonomists for standard genome sequencing and annotation.</title>
        <authorList>
            <consortium name="The Broad Institute Genomics Platform"/>
            <consortium name="The Broad Institute Genome Sequencing Center for Infectious Disease"/>
            <person name="Wu L."/>
            <person name="Ma J."/>
        </authorList>
    </citation>
    <scope>NUCLEOTIDE SEQUENCE [LARGE SCALE GENOMIC DNA]</scope>
    <source>
        <strain evidence="2 3">PSR21</strain>
    </source>
</reference>
<dbReference type="AlphaFoldDB" id="A0ABD6ACQ5"/>
<dbReference type="RefSeq" id="WP_276302961.1">
    <property type="nucleotide sequence ID" value="NZ_CP119992.1"/>
</dbReference>
<gene>
    <name evidence="2" type="ORF">ACFQPE_13520</name>
</gene>
<dbReference type="Proteomes" id="UP001596547">
    <property type="component" value="Unassembled WGS sequence"/>
</dbReference>
<accession>A0ABD6ACQ5</accession>
<protein>
    <submittedName>
        <fullName evidence="2">Proteasome assembly chaperone family protein</fullName>
    </submittedName>
</protein>
<dbReference type="SUPFAM" id="SSF159659">
    <property type="entry name" value="Cgl1923-like"/>
    <property type="match status" value="1"/>
</dbReference>
<keyword evidence="2" id="KW-0647">Proteasome</keyword>
<dbReference type="PANTHER" id="PTHR35610:SF8">
    <property type="entry name" value="3-ISOPROPYLMALATE DEHYDRATASE"/>
    <property type="match status" value="1"/>
</dbReference>
<sequence length="245" mass="26224">MAHIAVRTDLSLSSPTLVEGLPGVGLVGKIAADHLVDTLGMTHYADVHCEGIPRVAVYHGESSEVKPPVRLYADEERDLLVLQSDVPVSPQSATDFASCIVGWLDEHDVTPLFLSGLPSEKDSGTPELYGVSTGDGERLLDEGGIVPPAESGYVSGPTGALLYEACQHGLAGVGLIVEADPQFPDPEAARVILKHGVGQLLDVEVNTDRLVEQAEEIRDARERLAQRMQQAADESTQAQPLRMFQ</sequence>
<comment type="caution">
    <text evidence="2">The sequence shown here is derived from an EMBL/GenBank/DDBJ whole genome shotgun (WGS) entry which is preliminary data.</text>
</comment>
<dbReference type="PANTHER" id="PTHR35610">
    <property type="entry name" value="3-ISOPROPYLMALATE DEHYDRATASE-RELATED"/>
    <property type="match status" value="1"/>
</dbReference>